<keyword evidence="2" id="KW-1185">Reference proteome</keyword>
<name>A0A917DDR1_9FLAO</name>
<reference evidence="1" key="1">
    <citation type="journal article" date="2014" name="Int. J. Syst. Evol. Microbiol.">
        <title>Complete genome sequence of Corynebacterium casei LMG S-19264T (=DSM 44701T), isolated from a smear-ripened cheese.</title>
        <authorList>
            <consortium name="US DOE Joint Genome Institute (JGI-PGF)"/>
            <person name="Walter F."/>
            <person name="Albersmeier A."/>
            <person name="Kalinowski J."/>
            <person name="Ruckert C."/>
        </authorList>
    </citation>
    <scope>NUCLEOTIDE SEQUENCE</scope>
    <source>
        <strain evidence="1">CGMCC 1.12506</strain>
    </source>
</reference>
<sequence>MVVIVFSCSSNDDYQDVPDLESPVVLDLAQVPYATLSEYKFFEGDIKNQEPSLGVLPYEPISSLFTDYALKKRFVWMPKNTKATYSSDGEILDFPTGSVLIKNFYYDNVQPGNGRRIIETRLLVKKESGWIFAEYVWNADQTEASLQMEGSYTPVSWKDEAGITQNVNYRIPSEVECLICHKSLQTAIPIGPKPQNLNSLYTFKEGSKNQLSKWIEMGYLDASIPSNIATVVNYKDASKPLDLRVRSYIDINCAHCHQQNSHCDYRPMRFAFSESSNPVNMGICVPPDENINDIMSFIVTPNNIERSVLHFRMNTTDEALRMPIVGRSVIHKEGVELIEQWIETLNPCN</sequence>
<proteinExistence type="predicted"/>
<dbReference type="AlphaFoldDB" id="A0A917DDR1"/>
<accession>A0A917DDR1</accession>
<evidence type="ECO:0000313" key="2">
    <source>
        <dbReference type="Proteomes" id="UP000625735"/>
    </source>
</evidence>
<gene>
    <name evidence="1" type="ORF">GCM10011343_19640</name>
</gene>
<dbReference type="Proteomes" id="UP000625735">
    <property type="component" value="Unassembled WGS sequence"/>
</dbReference>
<organism evidence="1 2">
    <name type="scientific">Flavobacterium orientale</name>
    <dbReference type="NCBI Taxonomy" id="1756020"/>
    <lineage>
        <taxon>Bacteria</taxon>
        <taxon>Pseudomonadati</taxon>
        <taxon>Bacteroidota</taxon>
        <taxon>Flavobacteriia</taxon>
        <taxon>Flavobacteriales</taxon>
        <taxon>Flavobacteriaceae</taxon>
        <taxon>Flavobacterium</taxon>
    </lineage>
</organism>
<comment type="caution">
    <text evidence="1">The sequence shown here is derived from an EMBL/GenBank/DDBJ whole genome shotgun (WGS) entry which is preliminary data.</text>
</comment>
<reference evidence="1" key="2">
    <citation type="submission" date="2020-09" db="EMBL/GenBank/DDBJ databases">
        <authorList>
            <person name="Sun Q."/>
            <person name="Zhou Y."/>
        </authorList>
    </citation>
    <scope>NUCLEOTIDE SEQUENCE</scope>
    <source>
        <strain evidence="1">CGMCC 1.12506</strain>
    </source>
</reference>
<evidence type="ECO:0000313" key="1">
    <source>
        <dbReference type="EMBL" id="GGD29527.1"/>
    </source>
</evidence>
<protein>
    <submittedName>
        <fullName evidence="1">Uncharacterized protein</fullName>
    </submittedName>
</protein>
<dbReference type="EMBL" id="BMFG01000007">
    <property type="protein sequence ID" value="GGD29527.1"/>
    <property type="molecule type" value="Genomic_DNA"/>
</dbReference>